<feature type="transmembrane region" description="Helical" evidence="7">
    <location>
        <begin position="148"/>
        <end position="169"/>
    </location>
</feature>
<evidence type="ECO:0000313" key="9">
    <source>
        <dbReference type="Proteomes" id="UP000240009"/>
    </source>
</evidence>
<feature type="transmembrane region" description="Helical" evidence="7">
    <location>
        <begin position="7"/>
        <end position="28"/>
    </location>
</feature>
<dbReference type="AlphaFoldDB" id="A0A2S8FFS5"/>
<dbReference type="PANTHER" id="PTHR45724:SF13">
    <property type="entry name" value="AQUAPORIN NIP1-1-RELATED"/>
    <property type="match status" value="1"/>
</dbReference>
<feature type="transmembrane region" description="Helical" evidence="7">
    <location>
        <begin position="119"/>
        <end position="141"/>
    </location>
</feature>
<dbReference type="OrthoDB" id="9807293at2"/>
<comment type="caution">
    <text evidence="8">The sequence shown here is derived from an EMBL/GenBank/DDBJ whole genome shotgun (WGS) entry which is preliminary data.</text>
</comment>
<feature type="transmembrane region" description="Helical" evidence="7">
    <location>
        <begin position="34"/>
        <end position="55"/>
    </location>
</feature>
<gene>
    <name evidence="8" type="ORF">C5Y96_14370</name>
</gene>
<dbReference type="EMBL" id="PUIA01000038">
    <property type="protein sequence ID" value="PQO30774.1"/>
    <property type="molecule type" value="Genomic_DNA"/>
</dbReference>
<dbReference type="PRINTS" id="PR00783">
    <property type="entry name" value="MINTRINSICP"/>
</dbReference>
<keyword evidence="2 6" id="KW-0813">Transport</keyword>
<comment type="subcellular location">
    <subcellularLocation>
        <location evidence="1">Membrane</location>
        <topology evidence="1">Multi-pass membrane protein</topology>
    </subcellularLocation>
</comment>
<comment type="similarity">
    <text evidence="6">Belongs to the MIP/aquaporin (TC 1.A.8) family.</text>
</comment>
<dbReference type="Pfam" id="PF00230">
    <property type="entry name" value="MIP"/>
    <property type="match status" value="1"/>
</dbReference>
<name>A0A2S8FFS5_9BACT</name>
<dbReference type="Gene3D" id="1.20.1080.10">
    <property type="entry name" value="Glycerol uptake facilitator protein"/>
    <property type="match status" value="1"/>
</dbReference>
<feature type="transmembrane region" description="Helical" evidence="7">
    <location>
        <begin position="82"/>
        <end position="104"/>
    </location>
</feature>
<keyword evidence="3 6" id="KW-0812">Transmembrane</keyword>
<sequence length="234" mass="24582">MPTVRRYVAEVIGTFALIFAGTGAVVVNDMTQESITHVGIALTWGMIVMALIYALGDISGAHLNPAVTIGFWTARQFDGKQVVPYIVAQLIGAITASVTLRVLFLEHDTLGATIPAGPWWQSFVLEVILTFLLMFIVLNVATGAKEKGIMAGAAIGATVGLEAMFAGPICGASMNPARSIAPALVSGHLEHLWIYIVATTAGAILAVFAYQFVHSETSSGADAASEHHTVEEGS</sequence>
<dbReference type="PROSITE" id="PS00221">
    <property type="entry name" value="MIP"/>
    <property type="match status" value="1"/>
</dbReference>
<evidence type="ECO:0000256" key="3">
    <source>
        <dbReference type="ARBA" id="ARBA00022692"/>
    </source>
</evidence>
<protein>
    <submittedName>
        <fullName evidence="8">Aquaporin</fullName>
    </submittedName>
</protein>
<dbReference type="GO" id="GO:0016020">
    <property type="term" value="C:membrane"/>
    <property type="evidence" value="ECO:0007669"/>
    <property type="project" value="UniProtKB-SubCell"/>
</dbReference>
<dbReference type="InterPro" id="IPR034294">
    <property type="entry name" value="Aquaporin_transptr"/>
</dbReference>
<evidence type="ECO:0000256" key="1">
    <source>
        <dbReference type="ARBA" id="ARBA00004141"/>
    </source>
</evidence>
<dbReference type="GO" id="GO:0015267">
    <property type="term" value="F:channel activity"/>
    <property type="evidence" value="ECO:0007669"/>
    <property type="project" value="InterPro"/>
</dbReference>
<dbReference type="Proteomes" id="UP000240009">
    <property type="component" value="Unassembled WGS sequence"/>
</dbReference>
<evidence type="ECO:0000256" key="2">
    <source>
        <dbReference type="ARBA" id="ARBA00022448"/>
    </source>
</evidence>
<dbReference type="PANTHER" id="PTHR45724">
    <property type="entry name" value="AQUAPORIN NIP2-1"/>
    <property type="match status" value="1"/>
</dbReference>
<evidence type="ECO:0000256" key="6">
    <source>
        <dbReference type="RuleBase" id="RU000477"/>
    </source>
</evidence>
<keyword evidence="4 7" id="KW-1133">Transmembrane helix</keyword>
<organism evidence="8 9">
    <name type="scientific">Blastopirellula marina</name>
    <dbReference type="NCBI Taxonomy" id="124"/>
    <lineage>
        <taxon>Bacteria</taxon>
        <taxon>Pseudomonadati</taxon>
        <taxon>Planctomycetota</taxon>
        <taxon>Planctomycetia</taxon>
        <taxon>Pirellulales</taxon>
        <taxon>Pirellulaceae</taxon>
        <taxon>Blastopirellula</taxon>
    </lineage>
</organism>
<reference evidence="8 9" key="1">
    <citation type="submission" date="2018-02" db="EMBL/GenBank/DDBJ databases">
        <title>Comparative genomes isolates from brazilian mangrove.</title>
        <authorList>
            <person name="Araujo J.E."/>
            <person name="Taketani R.G."/>
            <person name="Silva M.C.P."/>
            <person name="Loureco M.V."/>
            <person name="Andreote F.D."/>
        </authorList>
    </citation>
    <scope>NUCLEOTIDE SEQUENCE [LARGE SCALE GENOMIC DNA]</scope>
    <source>
        <strain evidence="8 9">HEX-2 MGV</strain>
    </source>
</reference>
<evidence type="ECO:0000313" key="8">
    <source>
        <dbReference type="EMBL" id="PQO30774.1"/>
    </source>
</evidence>
<evidence type="ECO:0000256" key="7">
    <source>
        <dbReference type="SAM" id="Phobius"/>
    </source>
</evidence>
<dbReference type="CDD" id="cd00333">
    <property type="entry name" value="MIP"/>
    <property type="match status" value="1"/>
</dbReference>
<dbReference type="NCBIfam" id="TIGR00861">
    <property type="entry name" value="MIP"/>
    <property type="match status" value="1"/>
</dbReference>
<evidence type="ECO:0000256" key="5">
    <source>
        <dbReference type="ARBA" id="ARBA00023136"/>
    </source>
</evidence>
<keyword evidence="5 7" id="KW-0472">Membrane</keyword>
<feature type="transmembrane region" description="Helical" evidence="7">
    <location>
        <begin position="192"/>
        <end position="213"/>
    </location>
</feature>
<evidence type="ECO:0000256" key="4">
    <source>
        <dbReference type="ARBA" id="ARBA00022989"/>
    </source>
</evidence>
<dbReference type="InterPro" id="IPR000425">
    <property type="entry name" value="MIP"/>
</dbReference>
<dbReference type="InterPro" id="IPR023271">
    <property type="entry name" value="Aquaporin-like"/>
</dbReference>
<dbReference type="InterPro" id="IPR022357">
    <property type="entry name" value="MIP_CS"/>
</dbReference>
<accession>A0A2S8FFS5</accession>
<proteinExistence type="inferred from homology"/>
<dbReference type="SUPFAM" id="SSF81338">
    <property type="entry name" value="Aquaporin-like"/>
    <property type="match status" value="1"/>
</dbReference>